<accession>A0ABQ5GGQ2</accession>
<protein>
    <submittedName>
        <fullName evidence="2">Uncharacterized protein</fullName>
    </submittedName>
</protein>
<comment type="caution">
    <text evidence="2">The sequence shown here is derived from an EMBL/GenBank/DDBJ whole genome shotgun (WGS) entry which is preliminary data.</text>
</comment>
<reference evidence="2" key="2">
    <citation type="submission" date="2022-01" db="EMBL/GenBank/DDBJ databases">
        <authorList>
            <person name="Yamashiro T."/>
            <person name="Shiraishi A."/>
            <person name="Satake H."/>
            <person name="Nakayama K."/>
        </authorList>
    </citation>
    <scope>NUCLEOTIDE SEQUENCE</scope>
</reference>
<reference evidence="2" key="1">
    <citation type="journal article" date="2022" name="Int. J. Mol. Sci.">
        <title>Draft Genome of Tanacetum Coccineum: Genomic Comparison of Closely Related Tanacetum-Family Plants.</title>
        <authorList>
            <person name="Yamashiro T."/>
            <person name="Shiraishi A."/>
            <person name="Nakayama K."/>
            <person name="Satake H."/>
        </authorList>
    </citation>
    <scope>NUCLEOTIDE SEQUENCE</scope>
</reference>
<feature type="transmembrane region" description="Helical" evidence="1">
    <location>
        <begin position="53"/>
        <end position="71"/>
    </location>
</feature>
<gene>
    <name evidence="2" type="ORF">Tco_1041640</name>
</gene>
<dbReference type="EMBL" id="BQNB010018483">
    <property type="protein sequence ID" value="GJT74915.1"/>
    <property type="molecule type" value="Genomic_DNA"/>
</dbReference>
<organism evidence="2 3">
    <name type="scientific">Tanacetum coccineum</name>
    <dbReference type="NCBI Taxonomy" id="301880"/>
    <lineage>
        <taxon>Eukaryota</taxon>
        <taxon>Viridiplantae</taxon>
        <taxon>Streptophyta</taxon>
        <taxon>Embryophyta</taxon>
        <taxon>Tracheophyta</taxon>
        <taxon>Spermatophyta</taxon>
        <taxon>Magnoliopsida</taxon>
        <taxon>eudicotyledons</taxon>
        <taxon>Gunneridae</taxon>
        <taxon>Pentapetalae</taxon>
        <taxon>asterids</taxon>
        <taxon>campanulids</taxon>
        <taxon>Asterales</taxon>
        <taxon>Asteraceae</taxon>
        <taxon>Asteroideae</taxon>
        <taxon>Anthemideae</taxon>
        <taxon>Anthemidinae</taxon>
        <taxon>Tanacetum</taxon>
    </lineage>
</organism>
<keyword evidence="3" id="KW-1185">Reference proteome</keyword>
<keyword evidence="1" id="KW-0472">Membrane</keyword>
<evidence type="ECO:0000256" key="1">
    <source>
        <dbReference type="SAM" id="Phobius"/>
    </source>
</evidence>
<evidence type="ECO:0000313" key="3">
    <source>
        <dbReference type="Proteomes" id="UP001151760"/>
    </source>
</evidence>
<keyword evidence="1" id="KW-0812">Transmembrane</keyword>
<proteinExistence type="predicted"/>
<dbReference type="Proteomes" id="UP001151760">
    <property type="component" value="Unassembled WGS sequence"/>
</dbReference>
<name>A0ABQ5GGQ2_9ASTR</name>
<sequence>MLVLRNQCTLWCGEEANAPFCGWPVKPNEPLGVMAACGGGSGGVDKVEMVARVMMLLVAAVMMAMMVWHVGDDVGGGGRLLDWPEAAPNFRGGGEVLDMAYVGSRIRRIGN</sequence>
<keyword evidence="1" id="KW-1133">Transmembrane helix</keyword>
<evidence type="ECO:0000313" key="2">
    <source>
        <dbReference type="EMBL" id="GJT74915.1"/>
    </source>
</evidence>